<comment type="similarity">
    <text evidence="1">Belongs to the short-chain dehydrogenases/reductases (SDR) family.</text>
</comment>
<dbReference type="Proteomes" id="UP001610563">
    <property type="component" value="Unassembled WGS sequence"/>
</dbReference>
<dbReference type="EMBL" id="JBFTWV010000065">
    <property type="protein sequence ID" value="KAL2789396.1"/>
    <property type="molecule type" value="Genomic_DNA"/>
</dbReference>
<dbReference type="PANTHER" id="PTHR42760:SF40">
    <property type="entry name" value="3-OXOACYL-[ACYL-CARRIER-PROTEIN] REDUCTASE, CHLOROPLASTIC"/>
    <property type="match status" value="1"/>
</dbReference>
<dbReference type="SUPFAM" id="SSF51735">
    <property type="entry name" value="NAD(P)-binding Rossmann-fold domains"/>
    <property type="match status" value="1"/>
</dbReference>
<dbReference type="CDD" id="cd05233">
    <property type="entry name" value="SDR_c"/>
    <property type="match status" value="1"/>
</dbReference>
<dbReference type="PRINTS" id="PR00081">
    <property type="entry name" value="GDHRDH"/>
</dbReference>
<keyword evidence="4" id="KW-1185">Reference proteome</keyword>
<comment type="caution">
    <text evidence="3">The sequence shown here is derived from an EMBL/GenBank/DDBJ whole genome shotgun (WGS) entry which is preliminary data.</text>
</comment>
<keyword evidence="2" id="KW-0521">NADP</keyword>
<dbReference type="InterPro" id="IPR036291">
    <property type="entry name" value="NAD(P)-bd_dom_sf"/>
</dbReference>
<accession>A0ABR4G1K2</accession>
<sequence length="278" mass="29429">MAFLVDGVAIVTGAGSGIGKACALSYAAEGVRGVIIADLNLTAAEQTARETEAVAVNPEYKALALAVDVTDPSSVEKMVSTAVATFGRIDYLVNSAGVGVKKHRSVEEVSASDMERFWKVNIMGTVHCTQAVARVMKEQNVATFQSPGRGSSREVGRGVIVNLGSANSYMATPEVAPYVTTKHAVIGLTKNSALDLAKYQIRVNAICPGWTRTPMVEEALNGNPNLDGMMKSVVPMKRIAFPEEIADIVVFMTSPRSSYVTGVGWIVDGGLTLQVQTC</sequence>
<evidence type="ECO:0000256" key="1">
    <source>
        <dbReference type="ARBA" id="ARBA00006484"/>
    </source>
</evidence>
<dbReference type="Gene3D" id="3.40.50.720">
    <property type="entry name" value="NAD(P)-binding Rossmann-like Domain"/>
    <property type="match status" value="1"/>
</dbReference>
<protein>
    <submittedName>
        <fullName evidence="3">3-oxoacyl-reductase</fullName>
    </submittedName>
</protein>
<gene>
    <name evidence="3" type="ORF">BJX66DRAFT_339386</name>
</gene>
<reference evidence="3 4" key="1">
    <citation type="submission" date="2024-07" db="EMBL/GenBank/DDBJ databases">
        <title>Section-level genome sequencing and comparative genomics of Aspergillus sections Usti and Cavernicolus.</title>
        <authorList>
            <consortium name="Lawrence Berkeley National Laboratory"/>
            <person name="Nybo J.L."/>
            <person name="Vesth T.C."/>
            <person name="Theobald S."/>
            <person name="Frisvad J.C."/>
            <person name="Larsen T.O."/>
            <person name="Kjaerboelling I."/>
            <person name="Rothschild-Mancinelli K."/>
            <person name="Lyhne E.K."/>
            <person name="Kogle M.E."/>
            <person name="Barry K."/>
            <person name="Clum A."/>
            <person name="Na H."/>
            <person name="Ledsgaard L."/>
            <person name="Lin J."/>
            <person name="Lipzen A."/>
            <person name="Kuo A."/>
            <person name="Riley R."/>
            <person name="Mondo S."/>
            <person name="Labutti K."/>
            <person name="Haridas S."/>
            <person name="Pangalinan J."/>
            <person name="Salamov A.A."/>
            <person name="Simmons B.A."/>
            <person name="Magnuson J.K."/>
            <person name="Chen J."/>
            <person name="Drula E."/>
            <person name="Henrissat B."/>
            <person name="Wiebenga A."/>
            <person name="Lubbers R.J."/>
            <person name="Gomes A.C."/>
            <person name="Makela M.R."/>
            <person name="Stajich J."/>
            <person name="Grigoriev I.V."/>
            <person name="Mortensen U.H."/>
            <person name="De Vries R.P."/>
            <person name="Baker S.E."/>
            <person name="Andersen M.R."/>
        </authorList>
    </citation>
    <scope>NUCLEOTIDE SEQUENCE [LARGE SCALE GENOMIC DNA]</scope>
    <source>
        <strain evidence="3 4">CBS 209.92</strain>
    </source>
</reference>
<dbReference type="InterPro" id="IPR002347">
    <property type="entry name" value="SDR_fam"/>
</dbReference>
<name>A0ABR4G1K2_9EURO</name>
<organism evidence="3 4">
    <name type="scientific">Aspergillus keveii</name>
    <dbReference type="NCBI Taxonomy" id="714993"/>
    <lineage>
        <taxon>Eukaryota</taxon>
        <taxon>Fungi</taxon>
        <taxon>Dikarya</taxon>
        <taxon>Ascomycota</taxon>
        <taxon>Pezizomycotina</taxon>
        <taxon>Eurotiomycetes</taxon>
        <taxon>Eurotiomycetidae</taxon>
        <taxon>Eurotiales</taxon>
        <taxon>Aspergillaceae</taxon>
        <taxon>Aspergillus</taxon>
        <taxon>Aspergillus subgen. Nidulantes</taxon>
    </lineage>
</organism>
<evidence type="ECO:0000313" key="4">
    <source>
        <dbReference type="Proteomes" id="UP001610563"/>
    </source>
</evidence>
<dbReference type="PANTHER" id="PTHR42760">
    <property type="entry name" value="SHORT-CHAIN DEHYDROGENASES/REDUCTASES FAMILY MEMBER"/>
    <property type="match status" value="1"/>
</dbReference>
<proteinExistence type="inferred from homology"/>
<evidence type="ECO:0000313" key="3">
    <source>
        <dbReference type="EMBL" id="KAL2789396.1"/>
    </source>
</evidence>
<evidence type="ECO:0000256" key="2">
    <source>
        <dbReference type="ARBA" id="ARBA00022857"/>
    </source>
</evidence>
<dbReference type="Pfam" id="PF13561">
    <property type="entry name" value="adh_short_C2"/>
    <property type="match status" value="1"/>
</dbReference>
<dbReference type="PRINTS" id="PR00080">
    <property type="entry name" value="SDRFAMILY"/>
</dbReference>